<evidence type="ECO:0000313" key="1">
    <source>
        <dbReference type="EMBL" id="KZL88511.1"/>
    </source>
</evidence>
<evidence type="ECO:0000313" key="2">
    <source>
        <dbReference type="Proteomes" id="UP000076603"/>
    </source>
</evidence>
<organism evidence="1 2">
    <name type="scientific">Clostridium magnum DSM 2767</name>
    <dbReference type="NCBI Taxonomy" id="1121326"/>
    <lineage>
        <taxon>Bacteria</taxon>
        <taxon>Bacillati</taxon>
        <taxon>Bacillota</taxon>
        <taxon>Clostridia</taxon>
        <taxon>Eubacteriales</taxon>
        <taxon>Clostridiaceae</taxon>
        <taxon>Clostridium</taxon>
    </lineage>
</organism>
<dbReference type="GO" id="GO:0019441">
    <property type="term" value="P:L-tryptophan catabolic process to kynurenine"/>
    <property type="evidence" value="ECO:0007669"/>
    <property type="project" value="InterPro"/>
</dbReference>
<dbReference type="InterPro" id="IPR037175">
    <property type="entry name" value="KFase_sf"/>
</dbReference>
<evidence type="ECO:0008006" key="3">
    <source>
        <dbReference type="Google" id="ProtNLM"/>
    </source>
</evidence>
<gene>
    <name evidence="1" type="ORF">CLMAG_61660</name>
</gene>
<dbReference type="Proteomes" id="UP000076603">
    <property type="component" value="Unassembled WGS sequence"/>
</dbReference>
<dbReference type="SUPFAM" id="SSF102198">
    <property type="entry name" value="Putative cyclase"/>
    <property type="match status" value="1"/>
</dbReference>
<sequence length="66" mass="7479">MNGAQKPENHLRIDQYCADRGVFIIENLDNLDLLLEKASDKSFTVYTFPVNMSGFSGLRCRVIAEI</sequence>
<dbReference type="PATRIC" id="fig|1121326.3.peg.6232"/>
<proteinExistence type="predicted"/>
<protein>
    <recommendedName>
        <fullName evidence="3">Cyclase</fullName>
    </recommendedName>
</protein>
<name>A0A162QGN5_9CLOT</name>
<reference evidence="1 2" key="1">
    <citation type="submission" date="2016-04" db="EMBL/GenBank/DDBJ databases">
        <title>Genome sequence of Clostridium magnum DSM 2767.</title>
        <authorList>
            <person name="Poehlein A."/>
            <person name="Uhlig R."/>
            <person name="Fischer R."/>
            <person name="Bahl H."/>
            <person name="Daniel R."/>
        </authorList>
    </citation>
    <scope>NUCLEOTIDE SEQUENCE [LARGE SCALE GENOMIC DNA]</scope>
    <source>
        <strain evidence="1 2">DSM 2767</strain>
    </source>
</reference>
<dbReference type="EMBL" id="LWAE01000017">
    <property type="protein sequence ID" value="KZL88511.1"/>
    <property type="molecule type" value="Genomic_DNA"/>
</dbReference>
<dbReference type="Gene3D" id="3.50.30.50">
    <property type="entry name" value="Putative cyclase"/>
    <property type="match status" value="1"/>
</dbReference>
<dbReference type="AlphaFoldDB" id="A0A162QGN5"/>
<accession>A0A162QGN5</accession>
<dbReference type="GO" id="GO:0004061">
    <property type="term" value="F:arylformamidase activity"/>
    <property type="evidence" value="ECO:0007669"/>
    <property type="project" value="InterPro"/>
</dbReference>
<dbReference type="RefSeq" id="WP_242954980.1">
    <property type="nucleotide sequence ID" value="NZ_FQXL01000014.1"/>
</dbReference>
<keyword evidence="2" id="KW-1185">Reference proteome</keyword>
<dbReference type="STRING" id="1121326.CLMAG_61660"/>
<comment type="caution">
    <text evidence="1">The sequence shown here is derived from an EMBL/GenBank/DDBJ whole genome shotgun (WGS) entry which is preliminary data.</text>
</comment>